<evidence type="ECO:0000313" key="2">
    <source>
        <dbReference type="EMBL" id="GMT24893.1"/>
    </source>
</evidence>
<feature type="region of interest" description="Disordered" evidence="1">
    <location>
        <begin position="1"/>
        <end position="35"/>
    </location>
</feature>
<keyword evidence="4" id="KW-1185">Reference proteome</keyword>
<feature type="compositionally biased region" description="Polar residues" evidence="1">
    <location>
        <begin position="19"/>
        <end position="35"/>
    </location>
</feature>
<dbReference type="EMBL" id="BTSY01000004">
    <property type="protein sequence ID" value="GMT24893.1"/>
    <property type="molecule type" value="Genomic_DNA"/>
</dbReference>
<feature type="non-terminal residue" evidence="3">
    <location>
        <position position="86"/>
    </location>
</feature>
<accession>A0AAV5W456</accession>
<protein>
    <submittedName>
        <fullName evidence="3">Uncharacterized protein</fullName>
    </submittedName>
</protein>
<evidence type="ECO:0000256" key="1">
    <source>
        <dbReference type="SAM" id="MobiDB-lite"/>
    </source>
</evidence>
<gene>
    <name evidence="2" type="ORF">PFISCL1PPCAC_16190</name>
    <name evidence="3" type="ORF">PFISCL1PPCAC_16194</name>
</gene>
<evidence type="ECO:0000313" key="3">
    <source>
        <dbReference type="EMBL" id="GMT24897.1"/>
    </source>
</evidence>
<evidence type="ECO:0000313" key="4">
    <source>
        <dbReference type="Proteomes" id="UP001432322"/>
    </source>
</evidence>
<reference evidence="3" key="1">
    <citation type="submission" date="2023-10" db="EMBL/GenBank/DDBJ databases">
        <title>Genome assembly of Pristionchus species.</title>
        <authorList>
            <person name="Yoshida K."/>
            <person name="Sommer R.J."/>
        </authorList>
    </citation>
    <scope>NUCLEOTIDE SEQUENCE</scope>
    <source>
        <strain evidence="3">RS5133</strain>
    </source>
</reference>
<dbReference type="Proteomes" id="UP001432322">
    <property type="component" value="Unassembled WGS sequence"/>
</dbReference>
<proteinExistence type="predicted"/>
<sequence length="86" mass="8898">FLPSSGSGKNVDRLDSEGSPPSSKISTPGPISTASLSSGSKMISVGFGSLVSFSQSITCSPWYRVLSLRGPENLMSLAGMRKGFSP</sequence>
<comment type="caution">
    <text evidence="3">The sequence shown here is derived from an EMBL/GenBank/DDBJ whole genome shotgun (WGS) entry which is preliminary data.</text>
</comment>
<organism evidence="3 4">
    <name type="scientific">Pristionchus fissidentatus</name>
    <dbReference type="NCBI Taxonomy" id="1538716"/>
    <lineage>
        <taxon>Eukaryota</taxon>
        <taxon>Metazoa</taxon>
        <taxon>Ecdysozoa</taxon>
        <taxon>Nematoda</taxon>
        <taxon>Chromadorea</taxon>
        <taxon>Rhabditida</taxon>
        <taxon>Rhabditina</taxon>
        <taxon>Diplogasteromorpha</taxon>
        <taxon>Diplogasteroidea</taxon>
        <taxon>Neodiplogasteridae</taxon>
        <taxon>Pristionchus</taxon>
    </lineage>
</organism>
<dbReference type="AlphaFoldDB" id="A0AAV5W456"/>
<feature type="non-terminal residue" evidence="3">
    <location>
        <position position="1"/>
    </location>
</feature>
<name>A0AAV5W456_9BILA</name>
<dbReference type="EMBL" id="BTSY01000004">
    <property type="protein sequence ID" value="GMT24897.1"/>
    <property type="molecule type" value="Genomic_DNA"/>
</dbReference>